<dbReference type="eggNOG" id="KOG1205">
    <property type="taxonomic scope" value="Eukaryota"/>
</dbReference>
<dbReference type="EMBL" id="GL871016">
    <property type="protein sequence ID" value="EGC36789.1"/>
    <property type="molecule type" value="Genomic_DNA"/>
</dbReference>
<evidence type="ECO:0008006" key="4">
    <source>
        <dbReference type="Google" id="ProtNLM"/>
    </source>
</evidence>
<keyword evidence="3" id="KW-1185">Reference proteome</keyword>
<dbReference type="Pfam" id="PF00106">
    <property type="entry name" value="adh_short"/>
    <property type="match status" value="1"/>
</dbReference>
<dbReference type="PRINTS" id="PR00080">
    <property type="entry name" value="SDRFAMILY"/>
</dbReference>
<reference evidence="3" key="1">
    <citation type="journal article" date="2011" name="Genome Biol.">
        <title>Comparative genomics of the social amoebae Dictyostelium discoideum and Dictyostelium purpureum.</title>
        <authorList>
            <consortium name="US DOE Joint Genome Institute (JGI-PGF)"/>
            <person name="Sucgang R."/>
            <person name="Kuo A."/>
            <person name="Tian X."/>
            <person name="Salerno W."/>
            <person name="Parikh A."/>
            <person name="Feasley C.L."/>
            <person name="Dalin E."/>
            <person name="Tu H."/>
            <person name="Huang E."/>
            <person name="Barry K."/>
            <person name="Lindquist E."/>
            <person name="Shapiro H."/>
            <person name="Bruce D."/>
            <person name="Schmutz J."/>
            <person name="Salamov A."/>
            <person name="Fey P."/>
            <person name="Gaudet P."/>
            <person name="Anjard C."/>
            <person name="Babu M.M."/>
            <person name="Basu S."/>
            <person name="Bushmanova Y."/>
            <person name="van der Wel H."/>
            <person name="Katoh-Kurasawa M."/>
            <person name="Dinh C."/>
            <person name="Coutinho P.M."/>
            <person name="Saito T."/>
            <person name="Elias M."/>
            <person name="Schaap P."/>
            <person name="Kay R.R."/>
            <person name="Henrissat B."/>
            <person name="Eichinger L."/>
            <person name="Rivero F."/>
            <person name="Putnam N.H."/>
            <person name="West C.M."/>
            <person name="Loomis W.F."/>
            <person name="Chisholm R.L."/>
            <person name="Shaulsky G."/>
            <person name="Strassmann J.E."/>
            <person name="Queller D.C."/>
            <person name="Kuspa A."/>
            <person name="Grigoriev I.V."/>
        </authorList>
    </citation>
    <scope>NUCLEOTIDE SEQUENCE [LARGE SCALE GENOMIC DNA]</scope>
    <source>
        <strain evidence="3">QSDP1</strain>
    </source>
</reference>
<protein>
    <recommendedName>
        <fullName evidence="4">Short-chain dehydrogenase/reductase SDR</fullName>
    </recommendedName>
</protein>
<name>F0ZGX6_DICPU</name>
<organism evidence="2 3">
    <name type="scientific">Dictyostelium purpureum</name>
    <name type="common">Slime mold</name>
    <dbReference type="NCBI Taxonomy" id="5786"/>
    <lineage>
        <taxon>Eukaryota</taxon>
        <taxon>Amoebozoa</taxon>
        <taxon>Evosea</taxon>
        <taxon>Eumycetozoa</taxon>
        <taxon>Dictyostelia</taxon>
        <taxon>Dictyosteliales</taxon>
        <taxon>Dictyosteliaceae</taxon>
        <taxon>Dictyostelium</taxon>
    </lineage>
</organism>
<dbReference type="CDD" id="cd05374">
    <property type="entry name" value="17beta-HSD-like_SDR_c"/>
    <property type="match status" value="1"/>
</dbReference>
<dbReference type="OMA" id="VWEAYNI"/>
<dbReference type="GeneID" id="10504054"/>
<dbReference type="PANTHER" id="PTHR43976">
    <property type="entry name" value="SHORT CHAIN DEHYDROGENASE"/>
    <property type="match status" value="1"/>
</dbReference>
<dbReference type="KEGG" id="dpp:DICPUDRAFT_54411"/>
<dbReference type="VEuPathDB" id="AmoebaDB:DICPUDRAFT_54411"/>
<dbReference type="Gene3D" id="3.40.50.720">
    <property type="entry name" value="NAD(P)-binding Rossmann-like Domain"/>
    <property type="match status" value="1"/>
</dbReference>
<dbReference type="AlphaFoldDB" id="F0ZGX6"/>
<dbReference type="PRINTS" id="PR00081">
    <property type="entry name" value="GDHRDH"/>
</dbReference>
<dbReference type="Proteomes" id="UP000001064">
    <property type="component" value="Unassembled WGS sequence"/>
</dbReference>
<dbReference type="SUPFAM" id="SSF51735">
    <property type="entry name" value="NAD(P)-binding Rossmann-fold domains"/>
    <property type="match status" value="1"/>
</dbReference>
<dbReference type="RefSeq" id="XP_003286660.1">
    <property type="nucleotide sequence ID" value="XM_003286612.1"/>
</dbReference>
<evidence type="ECO:0000256" key="1">
    <source>
        <dbReference type="RuleBase" id="RU000363"/>
    </source>
</evidence>
<dbReference type="InParanoid" id="F0ZGX6"/>
<dbReference type="STRING" id="5786.F0ZGX6"/>
<accession>F0ZGX6</accession>
<dbReference type="OrthoDB" id="13950at2759"/>
<comment type="similarity">
    <text evidence="1">Belongs to the short-chain dehydrogenases/reductases (SDR) family.</text>
</comment>
<sequence length="289" mass="32331">MEPISISTKKVWYVTGTSTGIGLSIVKKLLITGHKVVAVTRTPEKLDKEIPAEQKNDILIVKTDICSEVSVRESIEKGIAHFGKIDAVVNNAGVGIVGSVEELSEEEMRKAFDVNFFAVFHVCKNIIPHFKQQKSGIIFNVSSVLGWLTVSEYSAYNATKYALNGLTFTLEQELAPLGIRVVLLSPSGFKTSFVDDNMQHAKVKLSDYKSDERSKWLDDIVNNARGDPYRFADVVIQVAEMEKPPKNVFLGTHALQFLKNEWKVQQEEMNKNVPITITTDFPDAPKIDW</sequence>
<dbReference type="InterPro" id="IPR036291">
    <property type="entry name" value="NAD(P)-bd_dom_sf"/>
</dbReference>
<dbReference type="FunCoup" id="F0ZGX6">
    <property type="interactions" value="4"/>
</dbReference>
<dbReference type="PANTHER" id="PTHR43976:SF8">
    <property type="entry name" value="SHORT-CHAIN DEHYDROGENASE_REDUCTASE FAMILY PROTEIN"/>
    <property type="match status" value="1"/>
</dbReference>
<evidence type="ECO:0000313" key="3">
    <source>
        <dbReference type="Proteomes" id="UP000001064"/>
    </source>
</evidence>
<gene>
    <name evidence="2" type="ORF">DICPUDRAFT_54411</name>
</gene>
<dbReference type="InterPro" id="IPR051911">
    <property type="entry name" value="SDR_oxidoreductase"/>
</dbReference>
<proteinExistence type="inferred from homology"/>
<dbReference type="InterPro" id="IPR002347">
    <property type="entry name" value="SDR_fam"/>
</dbReference>
<evidence type="ECO:0000313" key="2">
    <source>
        <dbReference type="EMBL" id="EGC36789.1"/>
    </source>
</evidence>